<feature type="active site" description="Proton donor" evidence="17">
    <location>
        <position position="264"/>
    </location>
</feature>
<reference evidence="19 20" key="1">
    <citation type="submission" date="2024-09" db="EMBL/GenBank/DDBJ databases">
        <authorList>
            <person name="Sun Q."/>
            <person name="Mori K."/>
        </authorList>
    </citation>
    <scope>NUCLEOTIDE SEQUENCE [LARGE SCALE GENOMIC DNA]</scope>
    <source>
        <strain evidence="19 20">NCAIM B.02604</strain>
    </source>
</reference>
<keyword evidence="10 17" id="KW-0521">NADP</keyword>
<keyword evidence="15 17" id="KW-0961">Cell wall biogenesis/degradation</keyword>
<evidence type="ECO:0000313" key="20">
    <source>
        <dbReference type="Proteomes" id="UP001589862"/>
    </source>
</evidence>
<protein>
    <recommendedName>
        <fullName evidence="17">UDP-N-acetylenolpyruvoylglucosamine reductase</fullName>
        <ecNumber evidence="17">1.3.1.98</ecNumber>
    </recommendedName>
    <alternativeName>
        <fullName evidence="17">UDP-N-acetylmuramate dehydrogenase</fullName>
    </alternativeName>
</protein>
<dbReference type="PROSITE" id="PS51387">
    <property type="entry name" value="FAD_PCMH"/>
    <property type="match status" value="1"/>
</dbReference>
<sequence length="368" mass="39080">MTSQTPYLLAEHTTTRVGGPAAEAVLCRTHAEIVQALQQADAAGKKILLVGGGSNLLVADEPLEQTVIQLANTGYDLGSVGLDGFELTAEPLEGEPDGERVLVRAQAGQNWDDFVAATVDAGLSGLEALSGIPGAVGATPVQNVGAYGAEVAHTLTRAHVYDRQERQQRWLSNDELEFSYRDSLIKRTTATPGSPRYVVLEVEFQLVRDQLSAPIQYAELAKHLGVSVGEKALATHVRAIVLALRAGKGMVLADNDHDTWSTGSFFTNPIVDEQTAASLPQDAPRFPASEGKVKLSAGWLIQHAGFEKGFKIGPNASLSTKHTLALTNRGGASCAELIALAKHVRNGVQEHFGITLVPEPLLIGCSLD</sequence>
<dbReference type="InterPro" id="IPR036635">
    <property type="entry name" value="MurB_C_sf"/>
</dbReference>
<comment type="pathway">
    <text evidence="4 17">Cell wall biogenesis; peptidoglycan biosynthesis.</text>
</comment>
<dbReference type="HAMAP" id="MF_00037">
    <property type="entry name" value="MurB"/>
    <property type="match status" value="1"/>
</dbReference>
<evidence type="ECO:0000256" key="8">
    <source>
        <dbReference type="ARBA" id="ARBA00022630"/>
    </source>
</evidence>
<feature type="domain" description="FAD-binding PCMH-type" evidence="18">
    <location>
        <begin position="17"/>
        <end position="209"/>
    </location>
</feature>
<evidence type="ECO:0000256" key="17">
    <source>
        <dbReference type="HAMAP-Rule" id="MF_00037"/>
    </source>
</evidence>
<dbReference type="InterPro" id="IPR016166">
    <property type="entry name" value="FAD-bd_PCMH"/>
</dbReference>
<dbReference type="Gene3D" id="3.90.78.10">
    <property type="entry name" value="UDP-N-acetylenolpyruvoylglucosamine reductase, C-terminal domain"/>
    <property type="match status" value="1"/>
</dbReference>
<keyword evidence="14 17" id="KW-0131">Cell cycle</keyword>
<evidence type="ECO:0000256" key="1">
    <source>
        <dbReference type="ARBA" id="ARBA00001974"/>
    </source>
</evidence>
<keyword evidence="8 17" id="KW-0285">Flavoprotein</keyword>
<dbReference type="InterPro" id="IPR016169">
    <property type="entry name" value="FAD-bd_PCMH_sub2"/>
</dbReference>
<evidence type="ECO:0000256" key="10">
    <source>
        <dbReference type="ARBA" id="ARBA00022857"/>
    </source>
</evidence>
<evidence type="ECO:0000256" key="6">
    <source>
        <dbReference type="ARBA" id="ARBA00022490"/>
    </source>
</evidence>
<comment type="cofactor">
    <cofactor evidence="1 17">
        <name>FAD</name>
        <dbReference type="ChEBI" id="CHEBI:57692"/>
    </cofactor>
</comment>
<comment type="catalytic activity">
    <reaction evidence="16 17">
        <text>UDP-N-acetyl-alpha-D-muramate + NADP(+) = UDP-N-acetyl-3-O-(1-carboxyvinyl)-alpha-D-glucosamine + NADPH + H(+)</text>
        <dbReference type="Rhea" id="RHEA:12248"/>
        <dbReference type="ChEBI" id="CHEBI:15378"/>
        <dbReference type="ChEBI" id="CHEBI:57783"/>
        <dbReference type="ChEBI" id="CHEBI:58349"/>
        <dbReference type="ChEBI" id="CHEBI:68483"/>
        <dbReference type="ChEBI" id="CHEBI:70757"/>
        <dbReference type="EC" id="1.3.1.98"/>
    </reaction>
</comment>
<accession>A0ABV6P917</accession>
<keyword evidence="6 17" id="KW-0963">Cytoplasm</keyword>
<comment type="caution">
    <text evidence="19">The sequence shown here is derived from an EMBL/GenBank/DDBJ whole genome shotgun (WGS) entry which is preliminary data.</text>
</comment>
<keyword evidence="11 17" id="KW-0133">Cell shape</keyword>
<dbReference type="Proteomes" id="UP001589862">
    <property type="component" value="Unassembled WGS sequence"/>
</dbReference>
<gene>
    <name evidence="17" type="primary">murB</name>
    <name evidence="19" type="ORF">ACFFFR_04380</name>
</gene>
<comment type="function">
    <text evidence="2 17">Cell wall formation.</text>
</comment>
<dbReference type="Pfam" id="PF01565">
    <property type="entry name" value="FAD_binding_4"/>
    <property type="match status" value="1"/>
</dbReference>
<evidence type="ECO:0000256" key="15">
    <source>
        <dbReference type="ARBA" id="ARBA00023316"/>
    </source>
</evidence>
<dbReference type="RefSeq" id="WP_377458313.1">
    <property type="nucleotide sequence ID" value="NZ_JBHLUB010000021.1"/>
</dbReference>
<feature type="active site" evidence="17">
    <location>
        <position position="359"/>
    </location>
</feature>
<feature type="active site" evidence="17">
    <location>
        <position position="181"/>
    </location>
</feature>
<evidence type="ECO:0000313" key="19">
    <source>
        <dbReference type="EMBL" id="MFC0581623.1"/>
    </source>
</evidence>
<keyword evidence="9 17" id="KW-0274">FAD</keyword>
<dbReference type="PANTHER" id="PTHR21071">
    <property type="entry name" value="UDP-N-ACETYLENOLPYRUVOYLGLUCOSAMINE REDUCTASE"/>
    <property type="match status" value="1"/>
</dbReference>
<evidence type="ECO:0000256" key="16">
    <source>
        <dbReference type="ARBA" id="ARBA00048914"/>
    </source>
</evidence>
<dbReference type="InterPro" id="IPR011601">
    <property type="entry name" value="MurB_C"/>
</dbReference>
<dbReference type="SUPFAM" id="SSF56194">
    <property type="entry name" value="Uridine diphospho-N-Acetylenolpyruvylglucosamine reductase, MurB, C-terminal domain"/>
    <property type="match status" value="1"/>
</dbReference>
<evidence type="ECO:0000256" key="3">
    <source>
        <dbReference type="ARBA" id="ARBA00004496"/>
    </source>
</evidence>
<evidence type="ECO:0000256" key="2">
    <source>
        <dbReference type="ARBA" id="ARBA00003921"/>
    </source>
</evidence>
<evidence type="ECO:0000256" key="4">
    <source>
        <dbReference type="ARBA" id="ARBA00004752"/>
    </source>
</evidence>
<dbReference type="InterPro" id="IPR003170">
    <property type="entry name" value="MurB"/>
</dbReference>
<evidence type="ECO:0000256" key="12">
    <source>
        <dbReference type="ARBA" id="ARBA00022984"/>
    </source>
</evidence>
<dbReference type="Pfam" id="PF02873">
    <property type="entry name" value="MurB_C"/>
    <property type="match status" value="1"/>
</dbReference>
<keyword evidence="7 17" id="KW-0132">Cell division</keyword>
<keyword evidence="20" id="KW-1185">Reference proteome</keyword>
<dbReference type="PANTHER" id="PTHR21071:SF4">
    <property type="entry name" value="UDP-N-ACETYLENOLPYRUVOYLGLUCOSAMINE REDUCTASE"/>
    <property type="match status" value="1"/>
</dbReference>
<dbReference type="InterPro" id="IPR036318">
    <property type="entry name" value="FAD-bd_PCMH-like_sf"/>
</dbReference>
<proteinExistence type="inferred from homology"/>
<dbReference type="Gene3D" id="3.30.43.10">
    <property type="entry name" value="Uridine Diphospho-n-acetylenolpyruvylglucosamine Reductase, domain 2"/>
    <property type="match status" value="1"/>
</dbReference>
<organism evidence="19 20">
    <name type="scientific">Micrococcoides hystricis</name>
    <dbReference type="NCBI Taxonomy" id="1572761"/>
    <lineage>
        <taxon>Bacteria</taxon>
        <taxon>Bacillati</taxon>
        <taxon>Actinomycetota</taxon>
        <taxon>Actinomycetes</taxon>
        <taxon>Micrococcales</taxon>
        <taxon>Micrococcaceae</taxon>
        <taxon>Micrococcoides</taxon>
    </lineage>
</organism>
<evidence type="ECO:0000259" key="18">
    <source>
        <dbReference type="PROSITE" id="PS51387"/>
    </source>
</evidence>
<keyword evidence="12 17" id="KW-0573">Peptidoglycan synthesis</keyword>
<dbReference type="EC" id="1.3.1.98" evidence="17"/>
<dbReference type="EMBL" id="JBHLUB010000021">
    <property type="protein sequence ID" value="MFC0581623.1"/>
    <property type="molecule type" value="Genomic_DNA"/>
</dbReference>
<evidence type="ECO:0000256" key="13">
    <source>
        <dbReference type="ARBA" id="ARBA00023002"/>
    </source>
</evidence>
<dbReference type="InterPro" id="IPR016167">
    <property type="entry name" value="FAD-bd_PCMH_sub1"/>
</dbReference>
<dbReference type="GO" id="GO:0008762">
    <property type="term" value="F:UDP-N-acetylmuramate dehydrogenase activity"/>
    <property type="evidence" value="ECO:0007669"/>
    <property type="project" value="UniProtKB-EC"/>
</dbReference>
<dbReference type="SUPFAM" id="SSF56176">
    <property type="entry name" value="FAD-binding/transporter-associated domain-like"/>
    <property type="match status" value="1"/>
</dbReference>
<evidence type="ECO:0000256" key="9">
    <source>
        <dbReference type="ARBA" id="ARBA00022827"/>
    </source>
</evidence>
<comment type="subcellular location">
    <subcellularLocation>
        <location evidence="3 17">Cytoplasm</location>
    </subcellularLocation>
</comment>
<evidence type="ECO:0000256" key="11">
    <source>
        <dbReference type="ARBA" id="ARBA00022960"/>
    </source>
</evidence>
<keyword evidence="13 17" id="KW-0560">Oxidoreductase</keyword>
<dbReference type="InterPro" id="IPR006094">
    <property type="entry name" value="Oxid_FAD_bind_N"/>
</dbReference>
<evidence type="ECO:0000256" key="5">
    <source>
        <dbReference type="ARBA" id="ARBA00010485"/>
    </source>
</evidence>
<evidence type="ECO:0000256" key="14">
    <source>
        <dbReference type="ARBA" id="ARBA00023306"/>
    </source>
</evidence>
<name>A0ABV6P917_9MICC</name>
<comment type="similarity">
    <text evidence="5 17">Belongs to the MurB family.</text>
</comment>
<dbReference type="NCBIfam" id="NF010478">
    <property type="entry name" value="PRK13903.1"/>
    <property type="match status" value="1"/>
</dbReference>
<evidence type="ECO:0000256" key="7">
    <source>
        <dbReference type="ARBA" id="ARBA00022618"/>
    </source>
</evidence>
<dbReference type="Gene3D" id="3.30.465.10">
    <property type="match status" value="1"/>
</dbReference>